<name>A0A9D1MB10_9FIRM</name>
<feature type="compositionally biased region" description="Basic and acidic residues" evidence="2">
    <location>
        <begin position="1406"/>
        <end position="1427"/>
    </location>
</feature>
<dbReference type="PANTHER" id="PTHR43308:SF5">
    <property type="entry name" value="S-LAYER PROTEIN _ PEPTIDOGLYCAN ENDO-BETA-N-ACETYLGLUCOSAMINIDASE"/>
    <property type="match status" value="1"/>
</dbReference>
<feature type="region of interest" description="Disordered" evidence="2">
    <location>
        <begin position="1324"/>
        <end position="1438"/>
    </location>
</feature>
<feature type="domain" description="SLH" evidence="4">
    <location>
        <begin position="1593"/>
        <end position="1658"/>
    </location>
</feature>
<dbReference type="EMBL" id="DVNB01000044">
    <property type="protein sequence ID" value="HIU56971.1"/>
    <property type="molecule type" value="Genomic_DNA"/>
</dbReference>
<evidence type="ECO:0000256" key="2">
    <source>
        <dbReference type="SAM" id="MobiDB-lite"/>
    </source>
</evidence>
<dbReference type="InterPro" id="IPR001119">
    <property type="entry name" value="SLH_dom"/>
</dbReference>
<feature type="chain" id="PRO_5038648621" evidence="3">
    <location>
        <begin position="31"/>
        <end position="1829"/>
    </location>
</feature>
<keyword evidence="3" id="KW-0732">Signal</keyword>
<feature type="region of interest" description="Disordered" evidence="2">
    <location>
        <begin position="1491"/>
        <end position="1515"/>
    </location>
</feature>
<feature type="compositionally biased region" description="Polar residues" evidence="2">
    <location>
        <begin position="1494"/>
        <end position="1504"/>
    </location>
</feature>
<dbReference type="PANTHER" id="PTHR43308">
    <property type="entry name" value="OUTER MEMBRANE PROTEIN ALPHA-RELATED"/>
    <property type="match status" value="1"/>
</dbReference>
<sequence>MKTRNKTKSVLSALLAAVFLLGSAPQVTFAAQSSEYTDPADNWLKANGRTNELDANATTTYETGYCTVCERDTLGLTYRVPEYTKSGETALNRGVKYSDGTLIDGSGTGNLDDGTPGVDAFFTGYHFTKSVCQTCGTLNSIEGPDIYSFNKNVYSLYSCDNNFFVDFDNTEYIPYNDDYHTTILKKGKYCQFCKGTQARASESQERHNFTETVDAQIGNNRFYVAETCDECDYETSEYVTAKSVVASYYGEADGKAHTVTVSDLSDSGVHTSIRYGKSAGNCNQTSAPNYTEAGYYPVYYEIDYEYDNENMVENGVSYVWLLEENNAGDDSGNGGAAAPHVHDYRYVETVPPSCTDLGFERWQCDGCGRLEKRNYTPAAGHDYEDVMIREATCKQGGLVLTMCKNCGDFHETTTPTGEHKYNTKVHNPTCREVGYTEHTCEVCGDNYITDITALISHAYEHITKAPTCTEQGYTTSTCTMCGASFVSDYTEPTGHSWDEGTEVTSPTCTGEGVIEYHCQNEGCNEKMIKAESATVHTPGAAATCTEPQICTVCETVLALPTGHHYETEIVAPTCTAMGYTIYTCADCGDSYTADFTDKAEHDYNAVVTEPTCTEHGFTTYTCSVCGDEYISDYTEKLQHDYNAVVTEPTCTAMGFTTYTCTVCGDSYVGDYTDMTEHNFNKQVIPPTCTDQGYTIYTCPDCGKEYIGDLTECQQHHYIETVTPPTCTEMGYTTYVCETCGDTYKDNYTDKLPHDYEAVVTEPTCTEHGFTTYTCKVCGDSYTSDYTEAVGHKPSEWIVDVPATIEQAGQKHTECTVCGEILQTVEIPQLVDTDHSDEDGNAEVGDYSIILTDENGKPVFDSEITIDKDDNVTIKLSEGRLLDYADRTTITVFYTETQEPKEGLQIFIYDINNNAATGATDANGQLIVPNNQSSTGDDNGTIGTDDGEQKKTYVVTVTDKTNVVIPNCDIFIGESNNLVVDLPEGVKPTSEYPVIITVTDQNGSAQTGVTVIALGDADYVEKGVTDIYGKVTLPITNEGYTDENGKVNVSGINVIVNDELGFIQNAYVLYNEDGSIAVTLPEDKAISHANRITVTVLDSVGNPIAEKAVTVTDIAGASYTGMTDETGKMVVPPLSEDYTDSEGKGVVNGYNVLVTDETKPVENAFITMADGKLNVKLPETSVIAIENRITVTITDGENAPVKDMSVTVVDNTEKSETDLTDENGKATVPPTNIDYTDVNGYAEVDEYIVTVVNETGAIEKAFVTQHAEVKNEDGTAQTAENISVELPENIKVDDFANRITVTVLHKADNTPVSGMPITITEAAAQTEQPEENPDVTEPEESPAPTAEPEATETPESTAEPEQPEETPEPAEPEPPKSANGITDKNGKVTVPPLDEDMTDDNGDGDITEIKPGEDTDGDGKPDSEDKETSYTVDVSDTKGSIPGALVKIKDGKITVTLPDTHTLTTSNQTTVMVKDKDGNPVKGVSVTIKDKSTEKSGITNSSGQVTLPVKSTGGGGGGSISGGGGGGGFVSSINSVNVKVTDKDGKTVSVSKSTGTDKVTLTLPTGKTLEDGNWYTVTVTDRNGKVKADYTVILKDRENNEVTGETDKDGVVILPTTEHKAYIVGYEDGTFQPDGDMTRAEAAAIFARMISEEKGEKISGNHSFTDVSENAWYADYIGYLAKYDIIKGYEDGTFKPDAPVTRAEFTAMTVRYYDLFHDVKYPANTTKYPDVSGSYWAVKDISYATNAKWLNGYADGSFKPDTNITRAEVVTVVNRMTGRTADKEYINDNLSVLNKFTDLKNNAHWAYYDIMEAANTHKAVSNSENEIWVK</sequence>
<evidence type="ECO:0000256" key="3">
    <source>
        <dbReference type="SAM" id="SignalP"/>
    </source>
</evidence>
<dbReference type="InterPro" id="IPR051465">
    <property type="entry name" value="Cell_Envelope_Struct_Comp"/>
</dbReference>
<feature type="signal peptide" evidence="3">
    <location>
        <begin position="1"/>
        <end position="30"/>
    </location>
</feature>
<organism evidence="5 6">
    <name type="scientific">Candidatus Ornithomonoglobus merdipullorum</name>
    <dbReference type="NCBI Taxonomy" id="2840895"/>
    <lineage>
        <taxon>Bacteria</taxon>
        <taxon>Bacillati</taxon>
        <taxon>Bacillota</taxon>
        <taxon>Clostridia</taxon>
        <taxon>Candidatus Ornithomonoglobus</taxon>
    </lineage>
</organism>
<feature type="compositionally biased region" description="Low complexity" evidence="2">
    <location>
        <begin position="1341"/>
        <end position="1359"/>
    </location>
</feature>
<dbReference type="Proteomes" id="UP000824109">
    <property type="component" value="Unassembled WGS sequence"/>
</dbReference>
<feature type="compositionally biased region" description="Acidic residues" evidence="2">
    <location>
        <begin position="1327"/>
        <end position="1339"/>
    </location>
</feature>
<keyword evidence="1" id="KW-0677">Repeat</keyword>
<evidence type="ECO:0000256" key="1">
    <source>
        <dbReference type="ARBA" id="ARBA00022737"/>
    </source>
</evidence>
<dbReference type="Pfam" id="PF00395">
    <property type="entry name" value="SLH"/>
    <property type="match status" value="3"/>
</dbReference>
<feature type="compositionally biased region" description="Acidic residues" evidence="2">
    <location>
        <begin position="1392"/>
        <end position="1405"/>
    </location>
</feature>
<accession>A0A9D1MB10</accession>
<reference evidence="5" key="1">
    <citation type="submission" date="2020-10" db="EMBL/GenBank/DDBJ databases">
        <authorList>
            <person name="Gilroy R."/>
        </authorList>
    </citation>
    <scope>NUCLEOTIDE SEQUENCE</scope>
    <source>
        <strain evidence="5">USAMLcec3-3695</strain>
    </source>
</reference>
<dbReference type="PROSITE" id="PS51272">
    <property type="entry name" value="SLH"/>
    <property type="match status" value="3"/>
</dbReference>
<feature type="domain" description="SLH" evidence="4">
    <location>
        <begin position="1723"/>
        <end position="1786"/>
    </location>
</feature>
<evidence type="ECO:0000313" key="6">
    <source>
        <dbReference type="Proteomes" id="UP000824109"/>
    </source>
</evidence>
<evidence type="ECO:0000259" key="4">
    <source>
        <dbReference type="PROSITE" id="PS51272"/>
    </source>
</evidence>
<proteinExistence type="predicted"/>
<feature type="compositionally biased region" description="Acidic residues" evidence="2">
    <location>
        <begin position="1360"/>
        <end position="1370"/>
    </location>
</feature>
<feature type="domain" description="SLH" evidence="4">
    <location>
        <begin position="1659"/>
        <end position="1722"/>
    </location>
</feature>
<gene>
    <name evidence="5" type="ORF">IAA61_04045</name>
</gene>
<comment type="caution">
    <text evidence="5">The sequence shown here is derived from an EMBL/GenBank/DDBJ whole genome shotgun (WGS) entry which is preliminary data.</text>
</comment>
<evidence type="ECO:0000313" key="5">
    <source>
        <dbReference type="EMBL" id="HIU56971.1"/>
    </source>
</evidence>
<feature type="compositionally biased region" description="Polar residues" evidence="2">
    <location>
        <begin position="1428"/>
        <end position="1437"/>
    </location>
</feature>
<reference evidence="5" key="2">
    <citation type="journal article" date="2021" name="PeerJ">
        <title>Extensive microbial diversity within the chicken gut microbiome revealed by metagenomics and culture.</title>
        <authorList>
            <person name="Gilroy R."/>
            <person name="Ravi A."/>
            <person name="Getino M."/>
            <person name="Pursley I."/>
            <person name="Horton D.L."/>
            <person name="Alikhan N.F."/>
            <person name="Baker D."/>
            <person name="Gharbi K."/>
            <person name="Hall N."/>
            <person name="Watson M."/>
            <person name="Adriaenssens E.M."/>
            <person name="Foster-Nyarko E."/>
            <person name="Jarju S."/>
            <person name="Secka A."/>
            <person name="Antonio M."/>
            <person name="Oren A."/>
            <person name="Chaudhuri R.R."/>
            <person name="La Ragione R."/>
            <person name="Hildebrand F."/>
            <person name="Pallen M.J."/>
        </authorList>
    </citation>
    <scope>NUCLEOTIDE SEQUENCE</scope>
    <source>
        <strain evidence="5">USAMLcec3-3695</strain>
    </source>
</reference>
<protein>
    <submittedName>
        <fullName evidence="5">S-layer homology domain-containing protein</fullName>
    </submittedName>
</protein>